<proteinExistence type="predicted"/>
<dbReference type="Proteomes" id="UP001159363">
    <property type="component" value="Chromosome 3"/>
</dbReference>
<evidence type="ECO:0000313" key="2">
    <source>
        <dbReference type="Proteomes" id="UP001159363"/>
    </source>
</evidence>
<name>A0ABQ9HY90_9NEOP</name>
<keyword evidence="2" id="KW-1185">Reference proteome</keyword>
<gene>
    <name evidence="1" type="ORF">PR048_008847</name>
</gene>
<accession>A0ABQ9HY90</accession>
<dbReference type="EMBL" id="JARBHB010000003">
    <property type="protein sequence ID" value="KAJ8889348.1"/>
    <property type="molecule type" value="Genomic_DNA"/>
</dbReference>
<comment type="caution">
    <text evidence="1">The sequence shown here is derived from an EMBL/GenBank/DDBJ whole genome shotgun (WGS) entry which is preliminary data.</text>
</comment>
<protein>
    <submittedName>
        <fullName evidence="1">Uncharacterized protein</fullName>
    </submittedName>
</protein>
<organism evidence="1 2">
    <name type="scientific">Dryococelus australis</name>
    <dbReference type="NCBI Taxonomy" id="614101"/>
    <lineage>
        <taxon>Eukaryota</taxon>
        <taxon>Metazoa</taxon>
        <taxon>Ecdysozoa</taxon>
        <taxon>Arthropoda</taxon>
        <taxon>Hexapoda</taxon>
        <taxon>Insecta</taxon>
        <taxon>Pterygota</taxon>
        <taxon>Neoptera</taxon>
        <taxon>Polyneoptera</taxon>
        <taxon>Phasmatodea</taxon>
        <taxon>Verophasmatodea</taxon>
        <taxon>Anareolatae</taxon>
        <taxon>Phasmatidae</taxon>
        <taxon>Eurycanthinae</taxon>
        <taxon>Dryococelus</taxon>
    </lineage>
</organism>
<evidence type="ECO:0000313" key="1">
    <source>
        <dbReference type="EMBL" id="KAJ8889348.1"/>
    </source>
</evidence>
<sequence length="575" mass="64108">MVVVEMFWLDLQRVSTALQRPAANLTGKGAEERPGTFTTPATPFVRDGSVSLAKFYPGTKQRGRKANMEVEGKTMDEEHVTALTWTTTATGEGCEERKGISSCVFRQLHFRSEFLIVSHLTDMYISSPSNSASIDDKADVLQFVMDHCDSSAYTRSPFTKANRIQSPARSPGFRKWESFRTTPLVRGFSRGSPVSPALSFRRCSTFTSITLIGSQDLAVKSRPNLFTHSLLVPTPAPIFLPNHLLCRLPPCQLFGDRAYVIFKVYLFFLNQTFKKSLIYDAFSSFVNMSLLTSVLYFCYHNLISCFESLSVLHTSGQVSSLSLHECNGEKAPTSRENAPTSIVGVPTGFGDRSSAIDVHMFRSSVYVEGLHCSGDKAPTLEADPFEDFNNIEEIRTQLLVLPGTKVAERLASSPPTKANRVQSPAGSPNPVMTLVDGFSRGPPVSPVPLFRRRSIFNSITLIGSQDLTVKSRPNFFFPIRVIEVSMDQRRNERTGKTGDLRETALSGTIPQAKAGVTRRFGWEASRLTAQPPWPPLQRRVGWFWRVEWVHAPYNPAYRYAVLLPAGGWRKHLFGK</sequence>
<reference evidence="1 2" key="1">
    <citation type="submission" date="2023-02" db="EMBL/GenBank/DDBJ databases">
        <title>LHISI_Scaffold_Assembly.</title>
        <authorList>
            <person name="Stuart O.P."/>
            <person name="Cleave R."/>
            <person name="Magrath M.J.L."/>
            <person name="Mikheyev A.S."/>
        </authorList>
    </citation>
    <scope>NUCLEOTIDE SEQUENCE [LARGE SCALE GENOMIC DNA]</scope>
    <source>
        <strain evidence="1">Daus_M_001</strain>
        <tissue evidence="1">Leg muscle</tissue>
    </source>
</reference>